<protein>
    <submittedName>
        <fullName evidence="13">Non-specific lipid transfer protein GPI-anchored 2-like</fullName>
    </submittedName>
</protein>
<evidence type="ECO:0000256" key="6">
    <source>
        <dbReference type="ARBA" id="ARBA00023157"/>
    </source>
</evidence>
<dbReference type="InterPro" id="IPR000528">
    <property type="entry name" value="Plant_nsLTP"/>
</dbReference>
<keyword evidence="6" id="KW-1015">Disulfide bond</keyword>
<dbReference type="InterPro" id="IPR016140">
    <property type="entry name" value="Bifunc_inhib/LTP/seed_store"/>
</dbReference>
<feature type="compositionally biased region" description="Low complexity" evidence="9">
    <location>
        <begin position="117"/>
        <end position="151"/>
    </location>
</feature>
<dbReference type="FunFam" id="1.10.110.10:FF:000001">
    <property type="entry name" value="Bifunctional inhibitor/lipid-transfer protein/seed storage 2S albumin superfamily protein"/>
    <property type="match status" value="1"/>
</dbReference>
<dbReference type="SMART" id="SM00499">
    <property type="entry name" value="AAI"/>
    <property type="match status" value="1"/>
</dbReference>
<comment type="subcellular location">
    <subcellularLocation>
        <location evidence="1">Cell membrane</location>
        <topology evidence="1">Lipid-anchor</topology>
        <topology evidence="1">GPI-anchor</topology>
    </subcellularLocation>
</comment>
<evidence type="ECO:0000313" key="12">
    <source>
        <dbReference type="Proteomes" id="UP000515121"/>
    </source>
</evidence>
<dbReference type="SUPFAM" id="SSF47699">
    <property type="entry name" value="Bifunctional inhibitor/lipid-transfer protein/seed storage 2S albumin"/>
    <property type="match status" value="1"/>
</dbReference>
<evidence type="ECO:0000313" key="13">
    <source>
        <dbReference type="RefSeq" id="XP_022748790.1"/>
    </source>
</evidence>
<dbReference type="InterPro" id="IPR043325">
    <property type="entry name" value="LTSS"/>
</dbReference>
<dbReference type="GeneID" id="111298260"/>
<dbReference type="Gene3D" id="1.10.110.10">
    <property type="entry name" value="Plant lipid-transfer and hydrophobic proteins"/>
    <property type="match status" value="1"/>
</dbReference>
<sequence>MASRKINLQGLVMVLVTMLWARTMAQSSDCTSVLITMAPCLNYVTGSSPTPSASCCSQLANIVQSQPRCLCMALNGGGASLGVSINQTLALALPALCSVKTPPVSGCNAADGPATAISPSGSPAASPQNLPGGSEDTPSSSSTPGGSKTVPATSNGVIMEMPVKLILFFLPMAFYAST</sequence>
<evidence type="ECO:0000256" key="5">
    <source>
        <dbReference type="ARBA" id="ARBA00022729"/>
    </source>
</evidence>
<dbReference type="InterPro" id="IPR036312">
    <property type="entry name" value="Bifun_inhib/LTP/seed_sf"/>
</dbReference>
<feature type="domain" description="Bifunctional inhibitor/plant lipid transfer protein/seed storage helical" evidence="11">
    <location>
        <begin position="30"/>
        <end position="107"/>
    </location>
</feature>
<organism evidence="12 13">
    <name type="scientific">Durio zibethinus</name>
    <name type="common">Durian</name>
    <dbReference type="NCBI Taxonomy" id="66656"/>
    <lineage>
        <taxon>Eukaryota</taxon>
        <taxon>Viridiplantae</taxon>
        <taxon>Streptophyta</taxon>
        <taxon>Embryophyta</taxon>
        <taxon>Tracheophyta</taxon>
        <taxon>Spermatophyta</taxon>
        <taxon>Magnoliopsida</taxon>
        <taxon>eudicotyledons</taxon>
        <taxon>Gunneridae</taxon>
        <taxon>Pentapetalae</taxon>
        <taxon>rosids</taxon>
        <taxon>malvids</taxon>
        <taxon>Malvales</taxon>
        <taxon>Malvaceae</taxon>
        <taxon>Helicteroideae</taxon>
        <taxon>Durio</taxon>
    </lineage>
</organism>
<keyword evidence="4" id="KW-0336">GPI-anchor</keyword>
<dbReference type="Proteomes" id="UP000515121">
    <property type="component" value="Unplaced"/>
</dbReference>
<dbReference type="GO" id="GO:0008289">
    <property type="term" value="F:lipid binding"/>
    <property type="evidence" value="ECO:0007669"/>
    <property type="project" value="InterPro"/>
</dbReference>
<evidence type="ECO:0000256" key="2">
    <source>
        <dbReference type="ARBA" id="ARBA00009748"/>
    </source>
</evidence>
<proteinExistence type="inferred from homology"/>
<evidence type="ECO:0000256" key="1">
    <source>
        <dbReference type="ARBA" id="ARBA00004609"/>
    </source>
</evidence>
<evidence type="ECO:0000256" key="10">
    <source>
        <dbReference type="SAM" id="SignalP"/>
    </source>
</evidence>
<dbReference type="GO" id="GO:0006869">
    <property type="term" value="P:lipid transport"/>
    <property type="evidence" value="ECO:0007669"/>
    <property type="project" value="InterPro"/>
</dbReference>
<evidence type="ECO:0000259" key="11">
    <source>
        <dbReference type="SMART" id="SM00499"/>
    </source>
</evidence>
<evidence type="ECO:0000256" key="9">
    <source>
        <dbReference type="SAM" id="MobiDB-lite"/>
    </source>
</evidence>
<evidence type="ECO:0000256" key="3">
    <source>
        <dbReference type="ARBA" id="ARBA00022475"/>
    </source>
</evidence>
<dbReference type="GO" id="GO:0005886">
    <property type="term" value="C:plasma membrane"/>
    <property type="evidence" value="ECO:0007669"/>
    <property type="project" value="UniProtKB-SubCell"/>
</dbReference>
<name>A0A6P5Z8E2_DURZI</name>
<accession>A0A6P5Z8E2</accession>
<evidence type="ECO:0000256" key="7">
    <source>
        <dbReference type="ARBA" id="ARBA00023180"/>
    </source>
</evidence>
<dbReference type="PRINTS" id="PR00382">
    <property type="entry name" value="LIPIDTRNSFER"/>
</dbReference>
<keyword evidence="8" id="KW-0449">Lipoprotein</keyword>
<dbReference type="OrthoDB" id="995986at2759"/>
<dbReference type="Pfam" id="PF14368">
    <property type="entry name" value="LTP_2"/>
    <property type="match status" value="1"/>
</dbReference>
<feature type="chain" id="PRO_5028365573" evidence="10">
    <location>
        <begin position="26"/>
        <end position="178"/>
    </location>
</feature>
<keyword evidence="7" id="KW-0325">Glycoprotein</keyword>
<keyword evidence="4" id="KW-0472">Membrane</keyword>
<dbReference type="KEGG" id="dzi:111298260"/>
<feature type="signal peptide" evidence="10">
    <location>
        <begin position="1"/>
        <end position="25"/>
    </location>
</feature>
<feature type="region of interest" description="Disordered" evidence="9">
    <location>
        <begin position="117"/>
        <end position="153"/>
    </location>
</feature>
<keyword evidence="3" id="KW-1003">Cell membrane</keyword>
<keyword evidence="5 10" id="KW-0732">Signal</keyword>
<reference evidence="13" key="1">
    <citation type="submission" date="2025-08" db="UniProtKB">
        <authorList>
            <consortium name="RefSeq"/>
        </authorList>
    </citation>
    <scope>IDENTIFICATION</scope>
    <source>
        <tissue evidence="13">Fruit stalk</tissue>
    </source>
</reference>
<gene>
    <name evidence="13" type="primary">LOC111298260</name>
</gene>
<dbReference type="PANTHER" id="PTHR33044">
    <property type="entry name" value="BIFUNCTIONAL INHIBITOR/LIPID-TRANSFER PROTEIN/SEED STORAGE 2S ALBUMIN SUPERFAMILY PROTEIN-RELATED"/>
    <property type="match status" value="1"/>
</dbReference>
<dbReference type="AlphaFoldDB" id="A0A6P5Z8E2"/>
<keyword evidence="12" id="KW-1185">Reference proteome</keyword>
<evidence type="ECO:0000256" key="4">
    <source>
        <dbReference type="ARBA" id="ARBA00022622"/>
    </source>
</evidence>
<dbReference type="CDD" id="cd00010">
    <property type="entry name" value="AAI_LTSS"/>
    <property type="match status" value="1"/>
</dbReference>
<comment type="similarity">
    <text evidence="2">Belongs to the plant LTP family.</text>
</comment>
<evidence type="ECO:0000256" key="8">
    <source>
        <dbReference type="ARBA" id="ARBA00023288"/>
    </source>
</evidence>
<dbReference type="GO" id="GO:0098552">
    <property type="term" value="C:side of membrane"/>
    <property type="evidence" value="ECO:0007669"/>
    <property type="project" value="UniProtKB-KW"/>
</dbReference>
<dbReference type="RefSeq" id="XP_022748790.1">
    <property type="nucleotide sequence ID" value="XM_022893055.1"/>
</dbReference>